<dbReference type="InterPro" id="IPR029071">
    <property type="entry name" value="Ubiquitin-like_domsf"/>
</dbReference>
<dbReference type="Pfam" id="PF23187">
    <property type="entry name" value="UBX7_N"/>
    <property type="match status" value="1"/>
</dbReference>
<comment type="subcellular location">
    <subcellularLocation>
        <location evidence="1">Endoplasmic reticulum membrane</location>
        <topology evidence="1">Peripheral membrane protein</topology>
    </subcellularLocation>
</comment>
<feature type="region of interest" description="Disordered" evidence="6">
    <location>
        <begin position="423"/>
        <end position="454"/>
    </location>
</feature>
<keyword evidence="2" id="KW-0834">Unfolded protein response</keyword>
<dbReference type="OrthoDB" id="2445133at2759"/>
<evidence type="ECO:0000256" key="2">
    <source>
        <dbReference type="ARBA" id="ARBA00023230"/>
    </source>
</evidence>
<feature type="domain" description="UBX" evidence="7">
    <location>
        <begin position="273"/>
        <end position="354"/>
    </location>
</feature>
<dbReference type="Proteomes" id="UP000887226">
    <property type="component" value="Unassembled WGS sequence"/>
</dbReference>
<feature type="compositionally biased region" description="Basic and acidic residues" evidence="6">
    <location>
        <begin position="444"/>
        <end position="454"/>
    </location>
</feature>
<dbReference type="GO" id="GO:0036503">
    <property type="term" value="P:ERAD pathway"/>
    <property type="evidence" value="ECO:0007669"/>
    <property type="project" value="TreeGrafter"/>
</dbReference>
<feature type="compositionally biased region" description="Low complexity" evidence="6">
    <location>
        <begin position="114"/>
        <end position="153"/>
    </location>
</feature>
<reference evidence="8" key="1">
    <citation type="journal article" date="2021" name="IMA Fungus">
        <title>Genomic characterization of three marine fungi, including Emericellopsis atlantica sp. nov. with signatures of a generalist lifestyle and marine biomass degradation.</title>
        <authorList>
            <person name="Hagestad O.C."/>
            <person name="Hou L."/>
            <person name="Andersen J.H."/>
            <person name="Hansen E.H."/>
            <person name="Altermark B."/>
            <person name="Li C."/>
            <person name="Kuhnert E."/>
            <person name="Cox R.J."/>
            <person name="Crous P.W."/>
            <person name="Spatafora J.W."/>
            <person name="Lail K."/>
            <person name="Amirebrahimi M."/>
            <person name="Lipzen A."/>
            <person name="Pangilinan J."/>
            <person name="Andreopoulos W."/>
            <person name="Hayes R.D."/>
            <person name="Ng V."/>
            <person name="Grigoriev I.V."/>
            <person name="Jackson S.A."/>
            <person name="Sutton T.D.S."/>
            <person name="Dobson A.D.W."/>
            <person name="Rama T."/>
        </authorList>
    </citation>
    <scope>NUCLEOTIDE SEQUENCE</scope>
    <source>
        <strain evidence="8">TRa3180A</strain>
    </source>
</reference>
<feature type="region of interest" description="Disordered" evidence="6">
    <location>
        <begin position="252"/>
        <end position="273"/>
    </location>
</feature>
<comment type="subunit">
    <text evidence="3">Directly interacts with VCP. Interacts with UBQLN1. Forms a complex with VCP and UBQLN1.</text>
</comment>
<dbReference type="Gene3D" id="3.40.30.10">
    <property type="entry name" value="Glutaredoxin"/>
    <property type="match status" value="1"/>
</dbReference>
<feature type="region of interest" description="Disordered" evidence="6">
    <location>
        <begin position="167"/>
        <end position="208"/>
    </location>
</feature>
<dbReference type="InterPro" id="IPR036249">
    <property type="entry name" value="Thioredoxin-like_sf"/>
</dbReference>
<proteinExistence type="predicted"/>
<dbReference type="SUPFAM" id="SSF54236">
    <property type="entry name" value="Ubiquitin-like"/>
    <property type="match status" value="1"/>
</dbReference>
<dbReference type="SMART" id="SM00166">
    <property type="entry name" value="UBX"/>
    <property type="match status" value="1"/>
</dbReference>
<accession>A0A9P7Z0X9</accession>
<feature type="compositionally biased region" description="Basic and acidic residues" evidence="6">
    <location>
        <begin position="167"/>
        <end position="193"/>
    </location>
</feature>
<dbReference type="GO" id="GO:0006986">
    <property type="term" value="P:response to unfolded protein"/>
    <property type="evidence" value="ECO:0007669"/>
    <property type="project" value="UniProtKB-KW"/>
</dbReference>
<dbReference type="GO" id="GO:0005789">
    <property type="term" value="C:endoplasmic reticulum membrane"/>
    <property type="evidence" value="ECO:0007669"/>
    <property type="project" value="UniProtKB-SubCell"/>
</dbReference>
<keyword evidence="9" id="KW-1185">Reference proteome</keyword>
<evidence type="ECO:0000259" key="7">
    <source>
        <dbReference type="PROSITE" id="PS50033"/>
    </source>
</evidence>
<evidence type="ECO:0000256" key="5">
    <source>
        <dbReference type="ARBA" id="ARBA00046062"/>
    </source>
</evidence>
<evidence type="ECO:0000256" key="4">
    <source>
        <dbReference type="ARBA" id="ARBA00041575"/>
    </source>
</evidence>
<evidence type="ECO:0000256" key="3">
    <source>
        <dbReference type="ARBA" id="ARBA00038812"/>
    </source>
</evidence>
<dbReference type="InterPro" id="IPR001012">
    <property type="entry name" value="UBX_dom"/>
</dbReference>
<dbReference type="PANTHER" id="PTHR46424">
    <property type="entry name" value="UBX DOMAIN-CONTAINING PROTEIN 4"/>
    <property type="match status" value="1"/>
</dbReference>
<evidence type="ECO:0000256" key="6">
    <source>
        <dbReference type="SAM" id="MobiDB-lite"/>
    </source>
</evidence>
<comment type="caution">
    <text evidence="8">The sequence shown here is derived from an EMBL/GenBank/DDBJ whole genome shotgun (WGS) entry which is preliminary data.</text>
</comment>
<feature type="compositionally biased region" description="Basic and acidic residues" evidence="6">
    <location>
        <begin position="423"/>
        <end position="433"/>
    </location>
</feature>
<name>A0A9P7Z0X9_9HELO</name>
<dbReference type="Gene3D" id="3.10.20.90">
    <property type="entry name" value="Phosphatidylinositol 3-kinase Catalytic Subunit, Chain A, domain 1"/>
    <property type="match status" value="1"/>
</dbReference>
<dbReference type="Pfam" id="PF00789">
    <property type="entry name" value="UBX"/>
    <property type="match status" value="1"/>
</dbReference>
<dbReference type="SUPFAM" id="SSF52833">
    <property type="entry name" value="Thioredoxin-like"/>
    <property type="match status" value="1"/>
</dbReference>
<comment type="function">
    <text evidence="5">Involved in endoplasmic reticulum-associated protein degradation (ERAD). Acts as a platform to recruit both UBQLN1 and VCP to the ER during ERAD.</text>
</comment>
<feature type="region of interest" description="Disordered" evidence="6">
    <location>
        <begin position="113"/>
        <end position="154"/>
    </location>
</feature>
<organism evidence="8 9">
    <name type="scientific">Calycina marina</name>
    <dbReference type="NCBI Taxonomy" id="1763456"/>
    <lineage>
        <taxon>Eukaryota</taxon>
        <taxon>Fungi</taxon>
        <taxon>Dikarya</taxon>
        <taxon>Ascomycota</taxon>
        <taxon>Pezizomycotina</taxon>
        <taxon>Leotiomycetes</taxon>
        <taxon>Helotiales</taxon>
        <taxon>Pezizellaceae</taxon>
        <taxon>Calycina</taxon>
    </lineage>
</organism>
<dbReference type="EMBL" id="MU253967">
    <property type="protein sequence ID" value="KAG9243563.1"/>
    <property type="molecule type" value="Genomic_DNA"/>
</dbReference>
<gene>
    <name evidence="8" type="ORF">BJ878DRAFT_510141</name>
</gene>
<evidence type="ECO:0000256" key="1">
    <source>
        <dbReference type="ARBA" id="ARBA00004406"/>
    </source>
</evidence>
<sequence>MFYEGDLKSGINKALQESKLVACFVTDEDDESNAWEREFIEDESVKTAIASQTVLLRLIAGSQEAGYLAAIFPLPKTPTLVVIENGQLKEYIVSGVPKDEFLRRLSAVFQSRVAPTTTSSSASANSPTSAPARQPSASSSADSSASLTESPSAQVVQDLLTERGARLEAQRKENEAREREKHKADAKSRKEALEVAAAADPENDQKSADMNYALLQKKRQQEAREERARILKRVEEDKAERKSKAEARKAAARMRLGSNESVQMSGPSSTMASRSKNCAIQVRLFDGATMRSSFPAEATLGKEVRDWITKGNPVIEPFNFKQVLSPLPNKDIAVAEEEKTLQSQGLMPSATLILVPVQTYTNAYENNTATGMVLQSISAGFGLLSSGAQFISSGLGSVLGGAAAPSENTPPLVPSVNINVRTQLDEDRRDDRQFYNGNSTNFEPQKDDDDKKEA</sequence>
<evidence type="ECO:0000313" key="8">
    <source>
        <dbReference type="EMBL" id="KAG9243563.1"/>
    </source>
</evidence>
<dbReference type="AlphaFoldDB" id="A0A9P7Z0X9"/>
<evidence type="ECO:0000313" key="9">
    <source>
        <dbReference type="Proteomes" id="UP000887226"/>
    </source>
</evidence>
<protein>
    <recommendedName>
        <fullName evidence="4">UBX domain-containing protein 2</fullName>
    </recommendedName>
</protein>
<dbReference type="PROSITE" id="PS50033">
    <property type="entry name" value="UBX"/>
    <property type="match status" value="1"/>
</dbReference>
<feature type="compositionally biased region" description="Polar residues" evidence="6">
    <location>
        <begin position="258"/>
        <end position="273"/>
    </location>
</feature>
<dbReference type="PANTHER" id="PTHR46424:SF1">
    <property type="entry name" value="UBX DOMAIN-CONTAINING PROTEIN 4"/>
    <property type="match status" value="1"/>
</dbReference>